<name>X6NAB7_RETFI</name>
<dbReference type="EMBL" id="ASPP01010427">
    <property type="protein sequence ID" value="ETO22843.1"/>
    <property type="molecule type" value="Genomic_DNA"/>
</dbReference>
<accession>X6NAB7</accession>
<dbReference type="AlphaFoldDB" id="X6NAB7"/>
<comment type="caution">
    <text evidence="2">The sequence shown here is derived from an EMBL/GenBank/DDBJ whole genome shotgun (WGS) entry which is preliminary data.</text>
</comment>
<protein>
    <submittedName>
        <fullName evidence="2">Uncharacterized protein</fullName>
    </submittedName>
</protein>
<dbReference type="Proteomes" id="UP000023152">
    <property type="component" value="Unassembled WGS sequence"/>
</dbReference>
<evidence type="ECO:0000313" key="2">
    <source>
        <dbReference type="EMBL" id="ETO22843.1"/>
    </source>
</evidence>
<evidence type="ECO:0000313" key="3">
    <source>
        <dbReference type="Proteomes" id="UP000023152"/>
    </source>
</evidence>
<sequence>MSDEKEDAKVIEFLEEPLDQITKEGEKKLYFKRSASDFRVSDYQNYDQNHEIVKTRSLIAEAVLGFNILSQTEDQKTENLAHLEKRVQEYEKTFKEEFSNYPVHVRFGFCGCQGVEPEKICAHWRFINQMMNAVELLCAKIYDYNYFCRVVKNAMVLTANFDDED</sequence>
<keyword evidence="3" id="KW-1185">Reference proteome</keyword>
<keyword evidence="1" id="KW-0175">Coiled coil</keyword>
<reference evidence="2 3" key="1">
    <citation type="journal article" date="2013" name="Curr. Biol.">
        <title>The Genome of the Foraminiferan Reticulomyxa filosa.</title>
        <authorList>
            <person name="Glockner G."/>
            <person name="Hulsmann N."/>
            <person name="Schleicher M."/>
            <person name="Noegel A.A."/>
            <person name="Eichinger L."/>
            <person name="Gallinger C."/>
            <person name="Pawlowski J."/>
            <person name="Sierra R."/>
            <person name="Euteneuer U."/>
            <person name="Pillet L."/>
            <person name="Moustafa A."/>
            <person name="Platzer M."/>
            <person name="Groth M."/>
            <person name="Szafranski K."/>
            <person name="Schliwa M."/>
        </authorList>
    </citation>
    <scope>NUCLEOTIDE SEQUENCE [LARGE SCALE GENOMIC DNA]</scope>
</reference>
<organism evidence="2 3">
    <name type="scientific">Reticulomyxa filosa</name>
    <dbReference type="NCBI Taxonomy" id="46433"/>
    <lineage>
        <taxon>Eukaryota</taxon>
        <taxon>Sar</taxon>
        <taxon>Rhizaria</taxon>
        <taxon>Retaria</taxon>
        <taxon>Foraminifera</taxon>
        <taxon>Monothalamids</taxon>
        <taxon>Reticulomyxidae</taxon>
        <taxon>Reticulomyxa</taxon>
    </lineage>
</organism>
<feature type="coiled-coil region" evidence="1">
    <location>
        <begin position="73"/>
        <end position="100"/>
    </location>
</feature>
<gene>
    <name evidence="2" type="ORF">RFI_14350</name>
</gene>
<proteinExistence type="predicted"/>
<evidence type="ECO:0000256" key="1">
    <source>
        <dbReference type="SAM" id="Coils"/>
    </source>
</evidence>